<dbReference type="SUPFAM" id="SSF46785">
    <property type="entry name" value="Winged helix' DNA-binding domain"/>
    <property type="match status" value="1"/>
</dbReference>
<dbReference type="RefSeq" id="WP_115842331.1">
    <property type="nucleotide sequence ID" value="NZ_QTJR01000005.1"/>
</dbReference>
<accession>A0A3D8VDS5</accession>
<evidence type="ECO:0000313" key="2">
    <source>
        <dbReference type="EMBL" id="RDY67564.1"/>
    </source>
</evidence>
<keyword evidence="3" id="KW-1185">Reference proteome</keyword>
<gene>
    <name evidence="2" type="ORF">DX912_09880</name>
</gene>
<dbReference type="GO" id="GO:0003700">
    <property type="term" value="F:DNA-binding transcription factor activity"/>
    <property type="evidence" value="ECO:0007669"/>
    <property type="project" value="InterPro"/>
</dbReference>
<dbReference type="InterPro" id="IPR011991">
    <property type="entry name" value="ArsR-like_HTH"/>
</dbReference>
<comment type="caution">
    <text evidence="2">The sequence shown here is derived from an EMBL/GenBank/DDBJ whole genome shotgun (WGS) entry which is preliminary data.</text>
</comment>
<dbReference type="PRINTS" id="PR00778">
    <property type="entry name" value="HTHARSR"/>
</dbReference>
<dbReference type="InterPro" id="IPR001845">
    <property type="entry name" value="HTH_ArsR_DNA-bd_dom"/>
</dbReference>
<sequence length="133" mass="15219">MVESNSDRLDAVFRALADPTRRAMVRNLARQPRSVGELAEPFEISLAAASKHIKVLEGAGLVQRDVQGRTHVCRLDARPLHAGMEWMRHYEQFWNQRLDALEDLLRAEDRDDATRKPPRKPAAKPARSNRSKR</sequence>
<dbReference type="SMART" id="SM00418">
    <property type="entry name" value="HTH_ARSR"/>
    <property type="match status" value="1"/>
</dbReference>
<protein>
    <submittedName>
        <fullName evidence="2">Transcriptional regulator</fullName>
    </submittedName>
</protein>
<name>A0A3D8VDS5_9GAMM</name>
<dbReference type="CDD" id="cd00090">
    <property type="entry name" value="HTH_ARSR"/>
    <property type="match status" value="1"/>
</dbReference>
<dbReference type="Proteomes" id="UP000256829">
    <property type="component" value="Unassembled WGS sequence"/>
</dbReference>
<feature type="compositionally biased region" description="Basic residues" evidence="1">
    <location>
        <begin position="116"/>
        <end position="133"/>
    </location>
</feature>
<dbReference type="EMBL" id="QTJR01000005">
    <property type="protein sequence ID" value="RDY67564.1"/>
    <property type="molecule type" value="Genomic_DNA"/>
</dbReference>
<dbReference type="AlphaFoldDB" id="A0A3D8VDS5"/>
<evidence type="ECO:0000313" key="3">
    <source>
        <dbReference type="Proteomes" id="UP000256829"/>
    </source>
</evidence>
<dbReference type="Pfam" id="PF12840">
    <property type="entry name" value="HTH_20"/>
    <property type="match status" value="1"/>
</dbReference>
<organism evidence="2 3">
    <name type="scientific">Lysobacter soli</name>
    <dbReference type="NCBI Taxonomy" id="453783"/>
    <lineage>
        <taxon>Bacteria</taxon>
        <taxon>Pseudomonadati</taxon>
        <taxon>Pseudomonadota</taxon>
        <taxon>Gammaproteobacteria</taxon>
        <taxon>Lysobacterales</taxon>
        <taxon>Lysobacteraceae</taxon>
        <taxon>Lysobacter</taxon>
    </lineage>
</organism>
<reference evidence="2 3" key="1">
    <citation type="submission" date="2018-08" db="EMBL/GenBank/DDBJ databases">
        <title>Lysobacter soli KCTC 22011, whole genome shotgun sequence.</title>
        <authorList>
            <person name="Zhang X."/>
            <person name="Feng G."/>
            <person name="Zhu H."/>
        </authorList>
    </citation>
    <scope>NUCLEOTIDE SEQUENCE [LARGE SCALE GENOMIC DNA]</scope>
    <source>
        <strain evidence="2 3">KCTC 22011</strain>
    </source>
</reference>
<dbReference type="PANTHER" id="PTHR38600:SF2">
    <property type="entry name" value="SLL0088 PROTEIN"/>
    <property type="match status" value="1"/>
</dbReference>
<dbReference type="InterPro" id="IPR036390">
    <property type="entry name" value="WH_DNA-bd_sf"/>
</dbReference>
<proteinExistence type="predicted"/>
<dbReference type="PANTHER" id="PTHR38600">
    <property type="entry name" value="TRANSCRIPTIONAL REGULATORY PROTEIN"/>
    <property type="match status" value="1"/>
</dbReference>
<dbReference type="InterPro" id="IPR036388">
    <property type="entry name" value="WH-like_DNA-bd_sf"/>
</dbReference>
<dbReference type="NCBIfam" id="NF033788">
    <property type="entry name" value="HTH_metalloreg"/>
    <property type="match status" value="1"/>
</dbReference>
<evidence type="ECO:0000256" key="1">
    <source>
        <dbReference type="SAM" id="MobiDB-lite"/>
    </source>
</evidence>
<dbReference type="Gene3D" id="1.10.10.10">
    <property type="entry name" value="Winged helix-like DNA-binding domain superfamily/Winged helix DNA-binding domain"/>
    <property type="match status" value="1"/>
</dbReference>
<feature type="region of interest" description="Disordered" evidence="1">
    <location>
        <begin position="108"/>
        <end position="133"/>
    </location>
</feature>
<dbReference type="PROSITE" id="PS50987">
    <property type="entry name" value="HTH_ARSR_2"/>
    <property type="match status" value="1"/>
</dbReference>
<dbReference type="OrthoDB" id="46768at2"/>